<name>A0AA88DEU4_FICCA</name>
<accession>A0AA88DEU4</accession>
<organism evidence="1 2">
    <name type="scientific">Ficus carica</name>
    <name type="common">Common fig</name>
    <dbReference type="NCBI Taxonomy" id="3494"/>
    <lineage>
        <taxon>Eukaryota</taxon>
        <taxon>Viridiplantae</taxon>
        <taxon>Streptophyta</taxon>
        <taxon>Embryophyta</taxon>
        <taxon>Tracheophyta</taxon>
        <taxon>Spermatophyta</taxon>
        <taxon>Magnoliopsida</taxon>
        <taxon>eudicotyledons</taxon>
        <taxon>Gunneridae</taxon>
        <taxon>Pentapetalae</taxon>
        <taxon>rosids</taxon>
        <taxon>fabids</taxon>
        <taxon>Rosales</taxon>
        <taxon>Moraceae</taxon>
        <taxon>Ficeae</taxon>
        <taxon>Ficus</taxon>
    </lineage>
</organism>
<gene>
    <name evidence="1" type="ORF">TIFTF001_026134</name>
</gene>
<dbReference type="EMBL" id="BTGU01000067">
    <property type="protein sequence ID" value="GMN57023.1"/>
    <property type="molecule type" value="Genomic_DNA"/>
</dbReference>
<dbReference type="AlphaFoldDB" id="A0AA88DEU4"/>
<dbReference type="Proteomes" id="UP001187192">
    <property type="component" value="Unassembled WGS sequence"/>
</dbReference>
<evidence type="ECO:0000313" key="2">
    <source>
        <dbReference type="Proteomes" id="UP001187192"/>
    </source>
</evidence>
<sequence length="74" mass="8562">MCKGLTMAASIEPALDLHQLELRSLLQFQSPSWTSRNGDNDGGNIFPTKQWREWGERIRWSCGRKREKRENGDA</sequence>
<evidence type="ECO:0000313" key="1">
    <source>
        <dbReference type="EMBL" id="GMN57023.1"/>
    </source>
</evidence>
<protein>
    <submittedName>
        <fullName evidence="1">Uncharacterized protein</fullName>
    </submittedName>
</protein>
<keyword evidence="2" id="KW-1185">Reference proteome</keyword>
<reference evidence="1" key="1">
    <citation type="submission" date="2023-07" db="EMBL/GenBank/DDBJ databases">
        <title>draft genome sequence of fig (Ficus carica).</title>
        <authorList>
            <person name="Takahashi T."/>
            <person name="Nishimura K."/>
        </authorList>
    </citation>
    <scope>NUCLEOTIDE SEQUENCE</scope>
</reference>
<comment type="caution">
    <text evidence="1">The sequence shown here is derived from an EMBL/GenBank/DDBJ whole genome shotgun (WGS) entry which is preliminary data.</text>
</comment>
<proteinExistence type="predicted"/>